<evidence type="ECO:0000313" key="2">
    <source>
        <dbReference type="Proteomes" id="UP000010408"/>
    </source>
</evidence>
<dbReference type="AlphaFoldDB" id="L1NE45"/>
<dbReference type="STRING" id="1127696.HMPREF9134_00824"/>
<sequence>MRAQDVKHCKFRDIVLLGEHRKHHGIAHFLNVHKVPVVLIEVAVALLDEFFASAFSHNRGEFPLQRYHPNAIFYK</sequence>
<dbReference type="HOGENOM" id="CLU_2667965_0_0_10"/>
<dbReference type="Proteomes" id="UP000010408">
    <property type="component" value="Unassembled WGS sequence"/>
</dbReference>
<comment type="caution">
    <text evidence="1">The sequence shown here is derived from an EMBL/GenBank/DDBJ whole genome shotgun (WGS) entry which is preliminary data.</text>
</comment>
<evidence type="ECO:0000313" key="1">
    <source>
        <dbReference type="EMBL" id="EKY01764.1"/>
    </source>
</evidence>
<dbReference type="EMBL" id="AMEQ01000024">
    <property type="protein sequence ID" value="EKY01764.1"/>
    <property type="molecule type" value="Genomic_DNA"/>
</dbReference>
<accession>L1NE45</accession>
<name>L1NE45_9PORP</name>
<proteinExistence type="predicted"/>
<reference evidence="1 2" key="1">
    <citation type="submission" date="2012-05" db="EMBL/GenBank/DDBJ databases">
        <authorList>
            <person name="Weinstock G."/>
            <person name="Sodergren E."/>
            <person name="Lobos E.A."/>
            <person name="Fulton L."/>
            <person name="Fulton R."/>
            <person name="Courtney L."/>
            <person name="Fronick C."/>
            <person name="O'Laughlin M."/>
            <person name="Godfrey J."/>
            <person name="Wilson R.M."/>
            <person name="Miner T."/>
            <person name="Farmer C."/>
            <person name="Delehaunty K."/>
            <person name="Cordes M."/>
            <person name="Minx P."/>
            <person name="Tomlinson C."/>
            <person name="Chen J."/>
            <person name="Wollam A."/>
            <person name="Pepin K.H."/>
            <person name="Bhonagiri V."/>
            <person name="Zhang X."/>
            <person name="Suruliraj S."/>
            <person name="Warren W."/>
            <person name="Mitreva M."/>
            <person name="Mardis E.R."/>
            <person name="Wilson R.K."/>
        </authorList>
    </citation>
    <scope>NUCLEOTIDE SEQUENCE [LARGE SCALE GENOMIC DNA]</scope>
    <source>
        <strain evidence="1 2">F0037</strain>
    </source>
</reference>
<organism evidence="1 2">
    <name type="scientific">Porphyromonas catoniae F0037</name>
    <dbReference type="NCBI Taxonomy" id="1127696"/>
    <lineage>
        <taxon>Bacteria</taxon>
        <taxon>Pseudomonadati</taxon>
        <taxon>Bacteroidota</taxon>
        <taxon>Bacteroidia</taxon>
        <taxon>Bacteroidales</taxon>
        <taxon>Porphyromonadaceae</taxon>
        <taxon>Porphyromonas</taxon>
    </lineage>
</organism>
<gene>
    <name evidence="1" type="ORF">HMPREF9134_00824</name>
</gene>
<protein>
    <submittedName>
        <fullName evidence="1">Uncharacterized protein</fullName>
    </submittedName>
</protein>